<comment type="similarity">
    <text evidence="1">Belongs to the ClpX chaperone family.</text>
</comment>
<keyword evidence="3" id="KW-1185">Reference proteome</keyword>
<evidence type="ECO:0000313" key="3">
    <source>
        <dbReference type="Proteomes" id="UP000510721"/>
    </source>
</evidence>
<keyword evidence="1" id="KW-0862">Zinc</keyword>
<reference evidence="2 3" key="1">
    <citation type="submission" date="2019-06" db="EMBL/GenBank/DDBJ databases">
        <title>Complete genome sequence of Ensifer mexicanus ITTG R7 isolated from nodules of Acacia angustissima (Mill.) Kuntze.</title>
        <authorList>
            <person name="Rincon-Rosales R."/>
            <person name="Rogel M.A."/>
            <person name="Guerrero G."/>
            <person name="Rincon-Molina C.I."/>
            <person name="Lopez-Lopez A."/>
            <person name="Martinez-Romero E."/>
        </authorList>
    </citation>
    <scope>NUCLEOTIDE SEQUENCE [LARGE SCALE GENOMIC DNA]</scope>
    <source>
        <strain evidence="2 3">ITTG R7</strain>
    </source>
</reference>
<dbReference type="GO" id="GO:0051082">
    <property type="term" value="F:unfolded protein binding"/>
    <property type="evidence" value="ECO:0007669"/>
    <property type="project" value="UniProtKB-UniRule"/>
</dbReference>
<feature type="binding site" evidence="1">
    <location>
        <position position="25"/>
    </location>
    <ligand>
        <name>Zn(2+)</name>
        <dbReference type="ChEBI" id="CHEBI:29105"/>
    </ligand>
</feature>
<dbReference type="AlphaFoldDB" id="A0A859QNU4"/>
<organism evidence="2 3">
    <name type="scientific">Sinorhizobium mexicanum</name>
    <dbReference type="NCBI Taxonomy" id="375549"/>
    <lineage>
        <taxon>Bacteria</taxon>
        <taxon>Pseudomonadati</taxon>
        <taxon>Pseudomonadota</taxon>
        <taxon>Alphaproteobacteria</taxon>
        <taxon>Hyphomicrobiales</taxon>
        <taxon>Rhizobiaceae</taxon>
        <taxon>Sinorhizobium/Ensifer group</taxon>
        <taxon>Sinorhizobium</taxon>
    </lineage>
</organism>
<dbReference type="InterPro" id="IPR010603">
    <property type="entry name" value="Znf_CppX_C4"/>
</dbReference>
<dbReference type="Proteomes" id="UP000510721">
    <property type="component" value="Chromosome"/>
</dbReference>
<dbReference type="KEGG" id="emx:FKV68_11665"/>
<dbReference type="EMBL" id="CP041238">
    <property type="protein sequence ID" value="QLL62066.1"/>
    <property type="molecule type" value="Genomic_DNA"/>
</dbReference>
<sequence>MSANPEVSEPRASTADLPQTETYYCSFCLRPSDEVEKLVAGHGRIFICDECVATCNDYILTGKSDRPPRAPLEKAPTERLLALLKPIEETVEGKSNQLQSVVETLRSRRVSWAHIGQALGISRQAAWERFS</sequence>
<dbReference type="GO" id="GO:0008270">
    <property type="term" value="F:zinc ion binding"/>
    <property type="evidence" value="ECO:0007669"/>
    <property type="project" value="UniProtKB-UniRule"/>
</dbReference>
<dbReference type="SUPFAM" id="SSF57716">
    <property type="entry name" value="Glucocorticoid receptor-like (DNA-binding domain)"/>
    <property type="match status" value="1"/>
</dbReference>
<dbReference type="GO" id="GO:0046983">
    <property type="term" value="F:protein dimerization activity"/>
    <property type="evidence" value="ECO:0007669"/>
    <property type="project" value="UniProtKB-UniRule"/>
</dbReference>
<dbReference type="GO" id="GO:0006457">
    <property type="term" value="P:protein folding"/>
    <property type="evidence" value="ECO:0007669"/>
    <property type="project" value="UniProtKB-UniRule"/>
</dbReference>
<dbReference type="InterPro" id="IPR059188">
    <property type="entry name" value="Znf_CLPX-like"/>
</dbReference>
<keyword evidence="1" id="KW-0479">Metal-binding</keyword>
<name>A0A859QNU4_9HYPH</name>
<feature type="binding site" evidence="1">
    <location>
        <position position="48"/>
    </location>
    <ligand>
        <name>Zn(2+)</name>
        <dbReference type="ChEBI" id="CHEBI:29105"/>
    </ligand>
</feature>
<evidence type="ECO:0000313" key="2">
    <source>
        <dbReference type="EMBL" id="QLL62066.1"/>
    </source>
</evidence>
<keyword evidence="1" id="KW-0143">Chaperone</keyword>
<dbReference type="SMART" id="SM00994">
    <property type="entry name" value="zf-C4_ClpX"/>
    <property type="match status" value="1"/>
</dbReference>
<dbReference type="PROSITE" id="PS51902">
    <property type="entry name" value="CLPX_ZB"/>
    <property type="match status" value="1"/>
</dbReference>
<proteinExistence type="inferred from homology"/>
<feature type="binding site" evidence="1">
    <location>
        <position position="28"/>
    </location>
    <ligand>
        <name>Zn(2+)</name>
        <dbReference type="ChEBI" id="CHEBI:29105"/>
    </ligand>
</feature>
<dbReference type="InterPro" id="IPR038366">
    <property type="entry name" value="Znf_CppX_C4_sf"/>
</dbReference>
<accession>A0A859QNU4</accession>
<gene>
    <name evidence="2" type="ORF">FKV68_11665</name>
</gene>
<dbReference type="Pfam" id="PF06689">
    <property type="entry name" value="zf-C4_ClpX"/>
    <property type="match status" value="1"/>
</dbReference>
<dbReference type="Gene3D" id="6.20.220.10">
    <property type="entry name" value="ClpX chaperone, C4-type zinc finger domain"/>
    <property type="match status" value="1"/>
</dbReference>
<dbReference type="RefSeq" id="WP_180937976.1">
    <property type="nucleotide sequence ID" value="NZ_CP041238.1"/>
</dbReference>
<feature type="binding site" evidence="1">
    <location>
        <position position="51"/>
    </location>
    <ligand>
        <name>Zn(2+)</name>
        <dbReference type="ChEBI" id="CHEBI:29105"/>
    </ligand>
</feature>
<protein>
    <submittedName>
        <fullName evidence="2">Uncharacterized protein</fullName>
    </submittedName>
</protein>
<evidence type="ECO:0000256" key="1">
    <source>
        <dbReference type="PROSITE-ProRule" id="PRU01250"/>
    </source>
</evidence>